<dbReference type="GO" id="GO:0004807">
    <property type="term" value="F:triose-phosphate isomerase activity"/>
    <property type="evidence" value="ECO:0007669"/>
    <property type="project" value="InterPro"/>
</dbReference>
<reference evidence="3" key="1">
    <citation type="submission" date="2017-07" db="EMBL/GenBank/DDBJ databases">
        <authorList>
            <person name="Varghese N."/>
            <person name="Submissions S."/>
        </authorList>
    </citation>
    <scope>NUCLEOTIDE SEQUENCE [LARGE SCALE GENOMIC DNA]</scope>
    <source>
        <strain evidence="3">NLAE-zl-C134</strain>
    </source>
</reference>
<protein>
    <submittedName>
        <fullName evidence="2">Triosephosphate isomerase</fullName>
    </submittedName>
</protein>
<dbReference type="PROSITE" id="PS51440">
    <property type="entry name" value="TIM_2"/>
    <property type="match status" value="1"/>
</dbReference>
<proteinExistence type="predicted"/>
<evidence type="ECO:0000313" key="3">
    <source>
        <dbReference type="Proteomes" id="UP000254051"/>
    </source>
</evidence>
<dbReference type="InterPro" id="IPR000652">
    <property type="entry name" value="Triosephosphate_isomerase"/>
</dbReference>
<evidence type="ECO:0000313" key="2">
    <source>
        <dbReference type="EMBL" id="SUQ14211.1"/>
    </source>
</evidence>
<dbReference type="InterPro" id="IPR013785">
    <property type="entry name" value="Aldolase_TIM"/>
</dbReference>
<gene>
    <name evidence="2" type="ORF">SAMN05216529_105186</name>
</gene>
<dbReference type="Proteomes" id="UP000254051">
    <property type="component" value="Unassembled WGS sequence"/>
</dbReference>
<evidence type="ECO:0000256" key="1">
    <source>
        <dbReference type="ARBA" id="ARBA00023235"/>
    </source>
</evidence>
<dbReference type="NCBIfam" id="NF003302">
    <property type="entry name" value="PRK04302.1"/>
    <property type="match status" value="1"/>
</dbReference>
<dbReference type="Pfam" id="PF00121">
    <property type="entry name" value="TIM"/>
    <property type="match status" value="1"/>
</dbReference>
<name>A0A315ZYY9_9FIRM</name>
<accession>A0A315ZYY9</accession>
<organism evidence="2 3">
    <name type="scientific">Faecalicatena contorta</name>
    <dbReference type="NCBI Taxonomy" id="39482"/>
    <lineage>
        <taxon>Bacteria</taxon>
        <taxon>Bacillati</taxon>
        <taxon>Bacillota</taxon>
        <taxon>Clostridia</taxon>
        <taxon>Lachnospirales</taxon>
        <taxon>Lachnospiraceae</taxon>
        <taxon>Faecalicatena</taxon>
    </lineage>
</organism>
<keyword evidence="3" id="KW-1185">Reference proteome</keyword>
<sequence length="236" mass="25712">MKKLRVPFFEIGPKAYLYGEEALKLAKAADELAEEYEVDIIFTAQYTDIRRIADATKNIRVFAQHMDSLKPGRGVGAVLPEALKEAGAEGVLLNHAEKPLTITEISRCIERAKEVGLISMVCAANVKEARMIAALEPDIILAESPELIGKGARSKEDAIAIEIINEAVHSISKNIQILHGAGIQNENDVYEIIHAGAQATGSTSGIILAESPELMLKKMIKAVATAWKQRKKEEEA</sequence>
<dbReference type="Gene3D" id="3.20.20.70">
    <property type="entry name" value="Aldolase class I"/>
    <property type="match status" value="1"/>
</dbReference>
<dbReference type="InterPro" id="IPR035990">
    <property type="entry name" value="TIM_sf"/>
</dbReference>
<dbReference type="RefSeq" id="WP_109710889.1">
    <property type="nucleotide sequence ID" value="NZ_QGDS01000005.1"/>
</dbReference>
<dbReference type="SUPFAM" id="SSF51351">
    <property type="entry name" value="Triosephosphate isomerase (TIM)"/>
    <property type="match status" value="1"/>
</dbReference>
<dbReference type="OrthoDB" id="2571246at2"/>
<keyword evidence="1 2" id="KW-0413">Isomerase</keyword>
<dbReference type="AlphaFoldDB" id="A0A315ZYY9"/>
<dbReference type="EMBL" id="UHJJ01000005">
    <property type="protein sequence ID" value="SUQ14211.1"/>
    <property type="molecule type" value="Genomic_DNA"/>
</dbReference>